<dbReference type="Proteomes" id="UP000034664">
    <property type="component" value="Unassembled WGS sequence"/>
</dbReference>
<dbReference type="EMBL" id="LBZM01000009">
    <property type="protein sequence ID" value="KKR72244.1"/>
    <property type="molecule type" value="Genomic_DNA"/>
</dbReference>
<protein>
    <submittedName>
        <fullName evidence="1">Glycosyl transferase family 2</fullName>
    </submittedName>
</protein>
<sequence length="162" mass="18731">MLYTSSMADAYYLKRRDLFLGKELKHGESGSNKFIRLAKRNAGTWKRPVHEVWDVTGEIGELKTPIDHDSARSLTEFVSKLNAYTTRNVEYLRKQGVKSSAWDILAFPTGKFLQNYLLKRGFLDGSHGFVHAVLMSFHSFLTRGKLYLLWNKKPDEPCHYND</sequence>
<gene>
    <name evidence="1" type="ORF">UU14_C0009G0025</name>
</gene>
<accession>A0A0G0T5H7</accession>
<dbReference type="AlphaFoldDB" id="A0A0G0T5H7"/>
<keyword evidence="1" id="KW-0808">Transferase</keyword>
<comment type="caution">
    <text evidence="1">The sequence shown here is derived from an EMBL/GenBank/DDBJ whole genome shotgun (WGS) entry which is preliminary data.</text>
</comment>
<reference evidence="1 2" key="1">
    <citation type="journal article" date="2015" name="Nature">
        <title>rRNA introns, odd ribosomes, and small enigmatic genomes across a large radiation of phyla.</title>
        <authorList>
            <person name="Brown C.T."/>
            <person name="Hug L.A."/>
            <person name="Thomas B.C."/>
            <person name="Sharon I."/>
            <person name="Castelle C.J."/>
            <person name="Singh A."/>
            <person name="Wilkins M.J."/>
            <person name="Williams K.H."/>
            <person name="Banfield J.F."/>
        </authorList>
    </citation>
    <scope>NUCLEOTIDE SEQUENCE [LARGE SCALE GENOMIC DNA]</scope>
</reference>
<organism evidence="1 2">
    <name type="scientific">Candidatus Roizmanbacteria bacterium GW2011_GWB1_40_7</name>
    <dbReference type="NCBI Taxonomy" id="1618482"/>
    <lineage>
        <taxon>Bacteria</taxon>
        <taxon>Candidatus Roizmaniibacteriota</taxon>
    </lineage>
</organism>
<dbReference type="GO" id="GO:0016740">
    <property type="term" value="F:transferase activity"/>
    <property type="evidence" value="ECO:0007669"/>
    <property type="project" value="UniProtKB-KW"/>
</dbReference>
<name>A0A0G0T5H7_9BACT</name>
<evidence type="ECO:0000313" key="1">
    <source>
        <dbReference type="EMBL" id="KKR72244.1"/>
    </source>
</evidence>
<proteinExistence type="predicted"/>
<evidence type="ECO:0000313" key="2">
    <source>
        <dbReference type="Proteomes" id="UP000034664"/>
    </source>
</evidence>